<dbReference type="InterPro" id="IPR041677">
    <property type="entry name" value="DNA2/NAM7_AAA_11"/>
</dbReference>
<dbReference type="Proteomes" id="UP000015102">
    <property type="component" value="Unassembled WGS sequence"/>
</dbReference>
<dbReference type="GO" id="GO:0005829">
    <property type="term" value="C:cytosol"/>
    <property type="evidence" value="ECO:0007669"/>
    <property type="project" value="TreeGrafter"/>
</dbReference>
<dbReference type="GO" id="GO:0043186">
    <property type="term" value="C:P granule"/>
    <property type="evidence" value="ECO:0007669"/>
    <property type="project" value="TreeGrafter"/>
</dbReference>
<proteinExistence type="predicted"/>
<dbReference type="HOGENOM" id="CLU_1557042_0_0_1"/>
<dbReference type="STRING" id="36166.T1H1M1"/>
<dbReference type="GO" id="GO:0004386">
    <property type="term" value="F:helicase activity"/>
    <property type="evidence" value="ECO:0007669"/>
    <property type="project" value="InterPro"/>
</dbReference>
<evidence type="ECO:0000259" key="1">
    <source>
        <dbReference type="Pfam" id="PF13086"/>
    </source>
</evidence>
<reference evidence="2" key="2">
    <citation type="submission" date="2015-06" db="UniProtKB">
        <authorList>
            <consortium name="EnsemblMetazoa"/>
        </authorList>
    </citation>
    <scope>IDENTIFICATION</scope>
</reference>
<dbReference type="AlphaFoldDB" id="T1H1M1"/>
<feature type="domain" description="DNA2/NAM7 helicase helicase" evidence="1">
    <location>
        <begin position="80"/>
        <end position="169"/>
    </location>
</feature>
<dbReference type="SUPFAM" id="SSF52540">
    <property type="entry name" value="P-loop containing nucleoside triphosphate hydrolases"/>
    <property type="match status" value="1"/>
</dbReference>
<dbReference type="PANTHER" id="PTHR10887:SF419">
    <property type="entry name" value="RNA HELICASE MOV10L1"/>
    <property type="match status" value="1"/>
</dbReference>
<name>T1H1M1_MEGSC</name>
<evidence type="ECO:0000313" key="2">
    <source>
        <dbReference type="EnsemblMetazoa" id="MESCA010085-PA"/>
    </source>
</evidence>
<protein>
    <recommendedName>
        <fullName evidence="1">DNA2/NAM7 helicase helicase domain-containing protein</fullName>
    </recommendedName>
</protein>
<dbReference type="EnsemblMetazoa" id="MESCA010085-RA">
    <property type="protein sequence ID" value="MESCA010085-PA"/>
    <property type="gene ID" value="MESCA010085"/>
</dbReference>
<dbReference type="GO" id="GO:0035194">
    <property type="term" value="P:regulatory ncRNA-mediated post-transcriptional gene silencing"/>
    <property type="evidence" value="ECO:0007669"/>
    <property type="project" value="TreeGrafter"/>
</dbReference>
<dbReference type="InterPro" id="IPR045055">
    <property type="entry name" value="DNA2/NAM7-like"/>
</dbReference>
<dbReference type="Gene3D" id="3.40.50.300">
    <property type="entry name" value="P-loop containing nucleotide triphosphate hydrolases"/>
    <property type="match status" value="1"/>
</dbReference>
<dbReference type="EMBL" id="CAQQ02127611">
    <property type="status" value="NOT_ANNOTATED_CDS"/>
    <property type="molecule type" value="Genomic_DNA"/>
</dbReference>
<dbReference type="EMBL" id="CAQQ02127610">
    <property type="status" value="NOT_ANNOTATED_CDS"/>
    <property type="molecule type" value="Genomic_DNA"/>
</dbReference>
<accession>T1H1M1</accession>
<organism evidence="2 3">
    <name type="scientific">Megaselia scalaris</name>
    <name type="common">Humpbacked fly</name>
    <name type="synonym">Phora scalaris</name>
    <dbReference type="NCBI Taxonomy" id="36166"/>
    <lineage>
        <taxon>Eukaryota</taxon>
        <taxon>Metazoa</taxon>
        <taxon>Ecdysozoa</taxon>
        <taxon>Arthropoda</taxon>
        <taxon>Hexapoda</taxon>
        <taxon>Insecta</taxon>
        <taxon>Pterygota</taxon>
        <taxon>Neoptera</taxon>
        <taxon>Endopterygota</taxon>
        <taxon>Diptera</taxon>
        <taxon>Brachycera</taxon>
        <taxon>Muscomorpha</taxon>
        <taxon>Platypezoidea</taxon>
        <taxon>Phoridae</taxon>
        <taxon>Megaseliini</taxon>
        <taxon>Megaselia</taxon>
    </lineage>
</organism>
<dbReference type="Pfam" id="PF13086">
    <property type="entry name" value="AAA_11"/>
    <property type="match status" value="1"/>
</dbReference>
<sequence length="172" mass="19601">MNNEVLFTVSAGKSEYKIVSGSDFNIRFVPNRYQLLCQYAALNKTKTNLLRYLFPTDNRNFNNILQKGAIKLNNISIEKNPEQLQAILQICNDGWSNKCPYIILGPPGTGKTTTIVECIVQLVSNSENNRILVTAPSNSACDEITMRLRKILYKGYDQKPLLLRIYSQTYRD</sequence>
<evidence type="ECO:0000313" key="3">
    <source>
        <dbReference type="Proteomes" id="UP000015102"/>
    </source>
</evidence>
<dbReference type="InterPro" id="IPR027417">
    <property type="entry name" value="P-loop_NTPase"/>
</dbReference>
<keyword evidence="3" id="KW-1185">Reference proteome</keyword>
<dbReference type="PANTHER" id="PTHR10887">
    <property type="entry name" value="DNA2/NAM7 HELICASE FAMILY"/>
    <property type="match status" value="1"/>
</dbReference>
<reference evidence="3" key="1">
    <citation type="submission" date="2013-02" db="EMBL/GenBank/DDBJ databases">
        <authorList>
            <person name="Hughes D."/>
        </authorList>
    </citation>
    <scope>NUCLEOTIDE SEQUENCE</scope>
    <source>
        <strain>Durham</strain>
        <strain evidence="3">NC isolate 2 -- Noor lab</strain>
    </source>
</reference>